<keyword evidence="9" id="KW-0863">Zinc-finger</keyword>
<comment type="similarity">
    <text evidence="3">Belongs to the SF3A3 family.</text>
</comment>
<dbReference type="Pfam" id="PF12108">
    <property type="entry name" value="SF3a60_bindingd"/>
    <property type="match status" value="1"/>
</dbReference>
<keyword evidence="7" id="KW-0645">Protease</keyword>
<dbReference type="InterPro" id="IPR024598">
    <property type="entry name" value="SF3a60/Prp9_C"/>
</dbReference>
<dbReference type="InterPro" id="IPR051421">
    <property type="entry name" value="RNA_Proc_DNA_Dmg_Regulator"/>
</dbReference>
<evidence type="ECO:0000256" key="14">
    <source>
        <dbReference type="ARBA" id="ARBA00023242"/>
    </source>
</evidence>
<feature type="region of interest" description="Disordered" evidence="21">
    <location>
        <begin position="321"/>
        <end position="366"/>
    </location>
</feature>
<dbReference type="InterPro" id="IPR000246">
    <property type="entry name" value="Peptidase_T2"/>
</dbReference>
<evidence type="ECO:0000313" key="23">
    <source>
        <dbReference type="EMBL" id="CAD7458931.1"/>
    </source>
</evidence>
<protein>
    <recommendedName>
        <fullName evidence="22">Matrin-type domain-containing protein</fullName>
    </recommendedName>
</protein>
<evidence type="ECO:0000256" key="20">
    <source>
        <dbReference type="PIRSR" id="PIRSR600246-3"/>
    </source>
</evidence>
<evidence type="ECO:0000256" key="17">
    <source>
        <dbReference type="ARBA" id="ARBA00061780"/>
    </source>
</evidence>
<keyword evidence="12" id="KW-0862">Zinc</keyword>
<evidence type="ECO:0000259" key="22">
    <source>
        <dbReference type="PROSITE" id="PS50171"/>
    </source>
</evidence>
<dbReference type="FunFam" id="3.60.20.30:FF:000001">
    <property type="entry name" value="Isoaspartyl peptidase/L-asparaginase"/>
    <property type="match status" value="1"/>
</dbReference>
<name>A0A7R9III8_9NEOP</name>
<comment type="function">
    <text evidence="16">Has both L-asparaginase and beta-aspartyl peptidase activity. Does not have aspartylglucosaminidase activity and is inactive toward GlcNAc-L-Asn. Likewise, has no activity toward glutamine.</text>
</comment>
<dbReference type="AlphaFoldDB" id="A0A7R9III8"/>
<evidence type="ECO:0000256" key="5">
    <source>
        <dbReference type="ARBA" id="ARBA00022553"/>
    </source>
</evidence>
<evidence type="ECO:0000256" key="18">
    <source>
        <dbReference type="PIRSR" id="PIRSR600246-1"/>
    </source>
</evidence>
<feature type="compositionally biased region" description="Acidic residues" evidence="21">
    <location>
        <begin position="338"/>
        <end position="358"/>
    </location>
</feature>
<keyword evidence="13" id="KW-0508">mRNA splicing</keyword>
<dbReference type="GO" id="GO:0004067">
    <property type="term" value="F:asparaginase activity"/>
    <property type="evidence" value="ECO:0007669"/>
    <property type="project" value="UniProtKB-EC"/>
</dbReference>
<feature type="binding site" evidence="19">
    <location>
        <begin position="821"/>
        <end position="824"/>
    </location>
    <ligand>
        <name>substrate</name>
    </ligand>
</feature>
<keyword evidence="8" id="KW-0479">Metal-binding</keyword>
<evidence type="ECO:0000256" key="3">
    <source>
        <dbReference type="ARBA" id="ARBA00008776"/>
    </source>
</evidence>
<dbReference type="PROSITE" id="PS50171">
    <property type="entry name" value="ZF_MATRIN"/>
    <property type="match status" value="1"/>
</dbReference>
<dbReference type="InterPro" id="IPR000690">
    <property type="entry name" value="Matrin/U1-C_Znf_C2H2"/>
</dbReference>
<dbReference type="GO" id="GO:0000398">
    <property type="term" value="P:mRNA splicing, via spliceosome"/>
    <property type="evidence" value="ECO:0007669"/>
    <property type="project" value="InterPro"/>
</dbReference>
<evidence type="ECO:0000256" key="6">
    <source>
        <dbReference type="ARBA" id="ARBA00022664"/>
    </source>
</evidence>
<dbReference type="InterPro" id="IPR021966">
    <property type="entry name" value="SF3a60_bindingd"/>
</dbReference>
<comment type="subunit">
    <text evidence="17">Heterodimer of an alpha and beta chain produced by autocleavage.</text>
</comment>
<dbReference type="GO" id="GO:0008798">
    <property type="term" value="F:beta-aspartyl-peptidase activity"/>
    <property type="evidence" value="ECO:0007669"/>
    <property type="project" value="UniProtKB-EC"/>
</dbReference>
<evidence type="ECO:0000256" key="4">
    <source>
        <dbReference type="ARBA" id="ARBA00010872"/>
    </source>
</evidence>
<dbReference type="Pfam" id="PF01112">
    <property type="entry name" value="Asparaginase_2"/>
    <property type="match status" value="1"/>
</dbReference>
<evidence type="ECO:0000256" key="7">
    <source>
        <dbReference type="ARBA" id="ARBA00022670"/>
    </source>
</evidence>
<keyword evidence="11" id="KW-0068">Autocatalytic cleavage</keyword>
<reference evidence="23" key="1">
    <citation type="submission" date="2020-11" db="EMBL/GenBank/DDBJ databases">
        <authorList>
            <person name="Tran Van P."/>
        </authorList>
    </citation>
    <scope>NUCLEOTIDE SEQUENCE</scope>
</reference>
<dbReference type="GO" id="GO:0005681">
    <property type="term" value="C:spliceosomal complex"/>
    <property type="evidence" value="ECO:0007669"/>
    <property type="project" value="InterPro"/>
</dbReference>
<dbReference type="Gene3D" id="3.60.20.30">
    <property type="entry name" value="(Glycosyl)asparaginase"/>
    <property type="match status" value="1"/>
</dbReference>
<feature type="binding site" evidence="19">
    <location>
        <begin position="798"/>
        <end position="801"/>
    </location>
    <ligand>
        <name>substrate</name>
    </ligand>
</feature>
<evidence type="ECO:0000256" key="12">
    <source>
        <dbReference type="ARBA" id="ARBA00022833"/>
    </source>
</evidence>
<keyword evidence="10" id="KW-0378">Hydrolase</keyword>
<dbReference type="GO" id="GO:0008270">
    <property type="term" value="F:zinc ion binding"/>
    <property type="evidence" value="ECO:0007669"/>
    <property type="project" value="UniProtKB-KW"/>
</dbReference>
<dbReference type="InterPro" id="IPR031774">
    <property type="entry name" value="SF3A3_dom"/>
</dbReference>
<feature type="compositionally biased region" description="Basic and acidic residues" evidence="21">
    <location>
        <begin position="322"/>
        <end position="337"/>
    </location>
</feature>
<dbReference type="CDD" id="cd04702">
    <property type="entry name" value="ASRGL1_like"/>
    <property type="match status" value="1"/>
</dbReference>
<evidence type="ECO:0000256" key="13">
    <source>
        <dbReference type="ARBA" id="ARBA00023187"/>
    </source>
</evidence>
<feature type="active site" description="Nucleophile" evidence="18">
    <location>
        <position position="770"/>
    </location>
</feature>
<dbReference type="InterPro" id="IPR025086">
    <property type="entry name" value="SDE2/SF3A3_SAP"/>
</dbReference>
<dbReference type="Pfam" id="PF11931">
    <property type="entry name" value="SF3a60_Prp9_C"/>
    <property type="match status" value="1"/>
</dbReference>
<dbReference type="InterPro" id="IPR029055">
    <property type="entry name" value="Ntn_hydrolases_N"/>
</dbReference>
<accession>A0A7R9III8</accession>
<keyword evidence="5" id="KW-0597">Phosphoprotein</keyword>
<dbReference type="PANTHER" id="PTHR12786">
    <property type="entry name" value="SPLICING FACTOR SF3A-RELATED"/>
    <property type="match status" value="1"/>
</dbReference>
<dbReference type="GO" id="GO:0006508">
    <property type="term" value="P:proteolysis"/>
    <property type="evidence" value="ECO:0007669"/>
    <property type="project" value="UniProtKB-KW"/>
</dbReference>
<comment type="subcellular location">
    <subcellularLocation>
        <location evidence="2">Nucleus</location>
    </subcellularLocation>
</comment>
<feature type="site" description="Cleavage; by autolysis" evidence="20">
    <location>
        <begin position="769"/>
        <end position="770"/>
    </location>
</feature>
<evidence type="ECO:0000256" key="9">
    <source>
        <dbReference type="ARBA" id="ARBA00022771"/>
    </source>
</evidence>
<evidence type="ECO:0000256" key="21">
    <source>
        <dbReference type="SAM" id="MobiDB-lite"/>
    </source>
</evidence>
<gene>
    <name evidence="23" type="ORF">TTEB3V08_LOCUS6902</name>
</gene>
<feature type="domain" description="Matrin-type" evidence="22">
    <location>
        <begin position="419"/>
        <end position="450"/>
    </location>
</feature>
<organism evidence="23">
    <name type="scientific">Timema tahoe</name>
    <dbReference type="NCBI Taxonomy" id="61484"/>
    <lineage>
        <taxon>Eukaryota</taxon>
        <taxon>Metazoa</taxon>
        <taxon>Ecdysozoa</taxon>
        <taxon>Arthropoda</taxon>
        <taxon>Hexapoda</taxon>
        <taxon>Insecta</taxon>
        <taxon>Pterygota</taxon>
        <taxon>Neoptera</taxon>
        <taxon>Polyneoptera</taxon>
        <taxon>Phasmatodea</taxon>
        <taxon>Timematodea</taxon>
        <taxon>Timematoidea</taxon>
        <taxon>Timematidae</taxon>
        <taxon>Timema</taxon>
    </lineage>
</organism>
<dbReference type="EMBL" id="OE002563">
    <property type="protein sequence ID" value="CAD7458931.1"/>
    <property type="molecule type" value="Genomic_DNA"/>
</dbReference>
<sequence length="909" mass="101020">METILEQQRRYHEERERLLDAMVKEMLHKKSGHHMDSTTNLRELYEDKDGQRKEEVAALSGPNEFAEFYLRLKAIKDFYRRLPNEISIPMSVEFEELAKLRENPTEEQSNIVEFTDEEGYGKYLDLHECYVKYVNLKGIEKVDYITYLTTFDHLFDIPKERKASEYRKYLECLLDYLHGYIQRIKPLLDLNTEMEHVQKTFAQQWEAGTFPGWPKETGSALTHVGAHLDLSAFSSWEELASLGLDRLKSALMALGLKCGGTLEERAQRLFSTKGKKSLDPSLFTKNKPGKVGRGKESERQRDVAFLEAQVYRFTELVSEQRNATKENVQRKQARTEGERDDSDADASASESDDDDDSDVPYNPKNLPLGWDGKVGGFGRNNVQINKNNVTCSGGRVVQRATRAPIPYWLYKLHGLNISYNCEICGNFTYKGPKAFQRHFAEWRHAHGMRCLGIPNTAHFANVTQIEDALALWEKLKSQKQCERWQPEQEEEYEDSLGNVVNRKTFEDLKRQGEWDKPLSTPYRDSKLNLPVIGSLAYCESSALDHAATKAANPNAGQRLNSKLRRQSRVSARKSGWTEGSWREEFWGPLVIKHALKHYSDILKMVEPLVLVHGGAGDIPESAVEGKLKGVRVSVKRGYEVLASGGSVVDAVQAAVQIMEDLPGFNAGHGSVLNLDGEVEMDAIIMEGADLKTGSVGAIKNVSHPVDVARLVMENTPHVLLVGQGAKRFANDMGVPDVPMEQLVTESAKEALESARTCKLVTTTELGGVGTVGAVAVDCHGHVACATSTGGTSGKMVGRVGDTPLPGCGGYADDSVGAVSTTGHGESIMKFCLSHVIINAMRQRRTAQTATAEGCKTMTHRVGNTAGAIVVSNSGEVGISFTSKRMAWAYQLKDQVYYGIEPDQVLQESA</sequence>
<keyword evidence="14" id="KW-0539">Nucleus</keyword>
<dbReference type="InterPro" id="IPR033844">
    <property type="entry name" value="ASRGL1_meta"/>
</dbReference>
<evidence type="ECO:0000256" key="1">
    <source>
        <dbReference type="ARBA" id="ARBA00000306"/>
    </source>
</evidence>
<dbReference type="SUPFAM" id="SSF56235">
    <property type="entry name" value="N-terminal nucleophile aminohydrolases (Ntn hydrolases)"/>
    <property type="match status" value="1"/>
</dbReference>
<evidence type="ECO:0000256" key="15">
    <source>
        <dbReference type="ARBA" id="ARBA00049366"/>
    </source>
</evidence>
<dbReference type="Pfam" id="PF16837">
    <property type="entry name" value="SF3A3"/>
    <property type="match status" value="1"/>
</dbReference>
<evidence type="ECO:0000256" key="11">
    <source>
        <dbReference type="ARBA" id="ARBA00022813"/>
    </source>
</evidence>
<proteinExistence type="inferred from homology"/>
<evidence type="ECO:0000256" key="8">
    <source>
        <dbReference type="ARBA" id="ARBA00022723"/>
    </source>
</evidence>
<evidence type="ECO:0000256" key="2">
    <source>
        <dbReference type="ARBA" id="ARBA00004123"/>
    </source>
</evidence>
<evidence type="ECO:0000256" key="16">
    <source>
        <dbReference type="ARBA" id="ARBA00054922"/>
    </source>
</evidence>
<evidence type="ECO:0000256" key="10">
    <source>
        <dbReference type="ARBA" id="ARBA00022801"/>
    </source>
</evidence>
<dbReference type="PANTHER" id="PTHR12786:SF2">
    <property type="entry name" value="SPLICING FACTOR 3A SUBUNIT 3"/>
    <property type="match status" value="1"/>
</dbReference>
<comment type="similarity">
    <text evidence="4">Belongs to the Ntn-hydrolase family.</text>
</comment>
<feature type="region of interest" description="Disordered" evidence="21">
    <location>
        <begin position="279"/>
        <end position="299"/>
    </location>
</feature>
<dbReference type="Pfam" id="PF13297">
    <property type="entry name" value="SDE2_2C"/>
    <property type="match status" value="1"/>
</dbReference>
<comment type="catalytic activity">
    <reaction evidence="1">
        <text>Cleavage of a beta-linked Asp residue from the N-terminus of a polypeptide.</text>
        <dbReference type="EC" id="3.4.19.5"/>
    </reaction>
</comment>
<comment type="catalytic activity">
    <reaction evidence="15">
        <text>L-asparagine + H2O = L-aspartate + NH4(+)</text>
        <dbReference type="Rhea" id="RHEA:21016"/>
        <dbReference type="ChEBI" id="CHEBI:15377"/>
        <dbReference type="ChEBI" id="CHEBI:28938"/>
        <dbReference type="ChEBI" id="CHEBI:29991"/>
        <dbReference type="ChEBI" id="CHEBI:58048"/>
        <dbReference type="EC" id="3.5.1.1"/>
    </reaction>
</comment>
<keyword evidence="6" id="KW-0507">mRNA processing</keyword>
<evidence type="ECO:0000256" key="19">
    <source>
        <dbReference type="PIRSR" id="PIRSR600246-2"/>
    </source>
</evidence>
<dbReference type="GO" id="GO:0003723">
    <property type="term" value="F:RNA binding"/>
    <property type="evidence" value="ECO:0007669"/>
    <property type="project" value="InterPro"/>
</dbReference>